<sequence>MVSEFLNELKAKVSKEDYKTIFDMTIDDIKFNRSSFNKKTSPGEFIEICKRCWDALNRCNGGVEV</sequence>
<keyword evidence="2" id="KW-1185">Reference proteome</keyword>
<reference evidence="2" key="1">
    <citation type="submission" date="2021-07" db="EMBL/GenBank/DDBJ databases">
        <title>Complete genome sequencing of a Clostridium isolate.</title>
        <authorList>
            <person name="Ueki A."/>
            <person name="Tonouchi A."/>
        </authorList>
    </citation>
    <scope>NUCLEOTIDE SEQUENCE [LARGE SCALE GENOMIC DNA]</scope>
    <source>
        <strain evidence="2">C5S11</strain>
    </source>
</reference>
<dbReference type="RefSeq" id="WP_224034717.1">
    <property type="nucleotide sequence ID" value="NZ_AP024849.1"/>
</dbReference>
<evidence type="ECO:0000313" key="2">
    <source>
        <dbReference type="Proteomes" id="UP000824633"/>
    </source>
</evidence>
<protein>
    <submittedName>
        <fullName evidence="1">Uncharacterized protein</fullName>
    </submittedName>
</protein>
<accession>A0ABM7TIX9</accession>
<organism evidence="1 2">
    <name type="scientific">Clostridium gelidum</name>
    <dbReference type="NCBI Taxonomy" id="704125"/>
    <lineage>
        <taxon>Bacteria</taxon>
        <taxon>Bacillati</taxon>
        <taxon>Bacillota</taxon>
        <taxon>Clostridia</taxon>
        <taxon>Eubacteriales</taxon>
        <taxon>Clostridiaceae</taxon>
        <taxon>Clostridium</taxon>
    </lineage>
</organism>
<dbReference type="Proteomes" id="UP000824633">
    <property type="component" value="Chromosome"/>
</dbReference>
<evidence type="ECO:0000313" key="1">
    <source>
        <dbReference type="EMBL" id="BCZ48454.1"/>
    </source>
</evidence>
<dbReference type="EMBL" id="AP024849">
    <property type="protein sequence ID" value="BCZ48454.1"/>
    <property type="molecule type" value="Genomic_DNA"/>
</dbReference>
<proteinExistence type="predicted"/>
<gene>
    <name evidence="1" type="ORF">psyc5s11_45210</name>
</gene>
<name>A0ABM7TIX9_9CLOT</name>